<dbReference type="GO" id="GO:0046872">
    <property type="term" value="F:metal ion binding"/>
    <property type="evidence" value="ECO:0007669"/>
    <property type="project" value="UniProtKB-KW"/>
</dbReference>
<sequence length="349" mass="39194">MALQLYLHHYYRRGLRRQRIFRDRTQPLEIYNDLELYQRYRFTRLGCITIIDRLQAQLEHPTNRSRALSPSSQVFIALRFYASGSKSALAECASLHGCSKSSASRALRRVTRALVNIRHEEIKFPATPAAVATAQRDFFQVAGFPQVVGAVDGTLIGLHGCNYGPDEYVYVSRKGRHAINVQLICNAQYKIINVVARWPGSTHDSRILRESLIGRQFCNQQLQGLLLGDSGYPLQSWLMTPILNPATAEEAAYNNAQTRTRARIEQVNGQLKNKFRCLLGDGMQIAPPRACDIIVACCVLFNISKDLNEPHLDPQNDQEVEHEADEMGVAAADVHGVAVRADIIANFFT</sequence>
<evidence type="ECO:0000256" key="7">
    <source>
        <dbReference type="ARBA" id="ARBA00022722"/>
    </source>
</evidence>
<comment type="subcellular location">
    <subcellularLocation>
        <location evidence="3">Cytoplasm</location>
    </subcellularLocation>
    <subcellularLocation>
        <location evidence="2">Nucleus</location>
    </subcellularLocation>
</comment>
<evidence type="ECO:0000256" key="10">
    <source>
        <dbReference type="ARBA" id="ARBA00023242"/>
    </source>
</evidence>
<gene>
    <name evidence="14" type="ORF">HOLleu_38971</name>
</gene>
<keyword evidence="6" id="KW-0963">Cytoplasm</keyword>
<accession>A0A9Q1BCM3</accession>
<dbReference type="PANTHER" id="PTHR22930">
    <property type="match status" value="1"/>
</dbReference>
<evidence type="ECO:0000256" key="11">
    <source>
        <dbReference type="ARBA" id="ARBA00030126"/>
    </source>
</evidence>
<comment type="similarity">
    <text evidence="4">Belongs to the HARBI1 family.</text>
</comment>
<dbReference type="GO" id="GO:0004518">
    <property type="term" value="F:nuclease activity"/>
    <property type="evidence" value="ECO:0007669"/>
    <property type="project" value="UniProtKB-KW"/>
</dbReference>
<reference evidence="14" key="1">
    <citation type="submission" date="2021-10" db="EMBL/GenBank/DDBJ databases">
        <title>Tropical sea cucumber genome reveals ecological adaptation and Cuvierian tubules defense mechanism.</title>
        <authorList>
            <person name="Chen T."/>
        </authorList>
    </citation>
    <scope>NUCLEOTIDE SEQUENCE</scope>
    <source>
        <strain evidence="14">Nanhai2018</strain>
        <tissue evidence="14">Muscle</tissue>
    </source>
</reference>
<dbReference type="AlphaFoldDB" id="A0A9Q1BCM3"/>
<keyword evidence="7" id="KW-0540">Nuclease</keyword>
<evidence type="ECO:0000256" key="8">
    <source>
        <dbReference type="ARBA" id="ARBA00022723"/>
    </source>
</evidence>
<comment type="function">
    <text evidence="12">Transposase-derived protein that may have nuclease activity. Does not have transposase activity.</text>
</comment>
<evidence type="ECO:0000256" key="2">
    <source>
        <dbReference type="ARBA" id="ARBA00004123"/>
    </source>
</evidence>
<comment type="cofactor">
    <cofactor evidence="1">
        <name>a divalent metal cation</name>
        <dbReference type="ChEBI" id="CHEBI:60240"/>
    </cofactor>
</comment>
<dbReference type="Proteomes" id="UP001152320">
    <property type="component" value="Chromosome 21"/>
</dbReference>
<comment type="caution">
    <text evidence="14">The sequence shown here is derived from an EMBL/GenBank/DDBJ whole genome shotgun (WGS) entry which is preliminary data.</text>
</comment>
<evidence type="ECO:0000313" key="14">
    <source>
        <dbReference type="EMBL" id="KAJ8021695.1"/>
    </source>
</evidence>
<dbReference type="InterPro" id="IPR045249">
    <property type="entry name" value="HARBI1-like"/>
</dbReference>
<evidence type="ECO:0000256" key="9">
    <source>
        <dbReference type="ARBA" id="ARBA00022801"/>
    </source>
</evidence>
<dbReference type="GO" id="GO:0005634">
    <property type="term" value="C:nucleus"/>
    <property type="evidence" value="ECO:0007669"/>
    <property type="project" value="UniProtKB-SubCell"/>
</dbReference>
<dbReference type="GO" id="GO:0016787">
    <property type="term" value="F:hydrolase activity"/>
    <property type="evidence" value="ECO:0007669"/>
    <property type="project" value="UniProtKB-KW"/>
</dbReference>
<protein>
    <recommendedName>
        <fullName evidence="5">Putative nuclease HARBI1</fullName>
    </recommendedName>
    <alternativeName>
        <fullName evidence="11">Harbinger transposase-derived nuclease</fullName>
    </alternativeName>
</protein>
<dbReference type="GO" id="GO:0005737">
    <property type="term" value="C:cytoplasm"/>
    <property type="evidence" value="ECO:0007669"/>
    <property type="project" value="UniProtKB-SubCell"/>
</dbReference>
<keyword evidence="15" id="KW-1185">Reference proteome</keyword>
<evidence type="ECO:0000256" key="3">
    <source>
        <dbReference type="ARBA" id="ARBA00004496"/>
    </source>
</evidence>
<name>A0A9Q1BCM3_HOLLE</name>
<evidence type="ECO:0000256" key="4">
    <source>
        <dbReference type="ARBA" id="ARBA00006958"/>
    </source>
</evidence>
<dbReference type="PRINTS" id="PR02086">
    <property type="entry name" value="PUTNUCHARBI1"/>
</dbReference>
<organism evidence="14 15">
    <name type="scientific">Holothuria leucospilota</name>
    <name type="common">Black long sea cucumber</name>
    <name type="synonym">Mertensiothuria leucospilota</name>
    <dbReference type="NCBI Taxonomy" id="206669"/>
    <lineage>
        <taxon>Eukaryota</taxon>
        <taxon>Metazoa</taxon>
        <taxon>Echinodermata</taxon>
        <taxon>Eleutherozoa</taxon>
        <taxon>Echinozoa</taxon>
        <taxon>Holothuroidea</taxon>
        <taxon>Aspidochirotacea</taxon>
        <taxon>Aspidochirotida</taxon>
        <taxon>Holothuriidae</taxon>
        <taxon>Holothuria</taxon>
    </lineage>
</organism>
<evidence type="ECO:0000256" key="1">
    <source>
        <dbReference type="ARBA" id="ARBA00001968"/>
    </source>
</evidence>
<dbReference type="PANTHER" id="PTHR22930:SF227">
    <property type="entry name" value="DDE TNP4 DOMAIN-CONTAINING PROTEIN"/>
    <property type="match status" value="1"/>
</dbReference>
<keyword evidence="8" id="KW-0479">Metal-binding</keyword>
<evidence type="ECO:0000256" key="6">
    <source>
        <dbReference type="ARBA" id="ARBA00022490"/>
    </source>
</evidence>
<proteinExistence type="inferred from homology"/>
<dbReference type="EMBL" id="JAIZAY010000021">
    <property type="protein sequence ID" value="KAJ8021695.1"/>
    <property type="molecule type" value="Genomic_DNA"/>
</dbReference>
<keyword evidence="10" id="KW-0539">Nucleus</keyword>
<dbReference type="InterPro" id="IPR026103">
    <property type="entry name" value="HARBI1_animal"/>
</dbReference>
<dbReference type="OrthoDB" id="6103100at2759"/>
<evidence type="ECO:0000313" key="15">
    <source>
        <dbReference type="Proteomes" id="UP001152320"/>
    </source>
</evidence>
<evidence type="ECO:0000259" key="13">
    <source>
        <dbReference type="Pfam" id="PF13359"/>
    </source>
</evidence>
<keyword evidence="9" id="KW-0378">Hydrolase</keyword>
<evidence type="ECO:0000256" key="12">
    <source>
        <dbReference type="ARBA" id="ARBA00045850"/>
    </source>
</evidence>
<dbReference type="Pfam" id="PF13359">
    <property type="entry name" value="DDE_Tnp_4"/>
    <property type="match status" value="1"/>
</dbReference>
<feature type="domain" description="DDE Tnp4" evidence="13">
    <location>
        <begin position="151"/>
        <end position="302"/>
    </location>
</feature>
<evidence type="ECO:0000256" key="5">
    <source>
        <dbReference type="ARBA" id="ARBA00015519"/>
    </source>
</evidence>
<dbReference type="InterPro" id="IPR027806">
    <property type="entry name" value="HARBI1_dom"/>
</dbReference>